<evidence type="ECO:0000259" key="4">
    <source>
        <dbReference type="Pfam" id="PF00135"/>
    </source>
</evidence>
<proteinExistence type="inferred from homology"/>
<evidence type="ECO:0000313" key="5">
    <source>
        <dbReference type="EMBL" id="KAF2728721.1"/>
    </source>
</evidence>
<dbReference type="GO" id="GO:0052689">
    <property type="term" value="F:carboxylic ester hydrolase activity"/>
    <property type="evidence" value="ECO:0007669"/>
    <property type="project" value="TreeGrafter"/>
</dbReference>
<dbReference type="InterPro" id="IPR019819">
    <property type="entry name" value="Carboxylesterase_B_CS"/>
</dbReference>
<dbReference type="EMBL" id="ML996269">
    <property type="protein sequence ID" value="KAF2728721.1"/>
    <property type="molecule type" value="Genomic_DNA"/>
</dbReference>
<dbReference type="Gene3D" id="3.40.50.1820">
    <property type="entry name" value="alpha/beta hydrolase"/>
    <property type="match status" value="1"/>
</dbReference>
<gene>
    <name evidence="5" type="ORF">EJ04DRAFT_516426</name>
</gene>
<keyword evidence="3" id="KW-0732">Signal</keyword>
<dbReference type="PANTHER" id="PTHR43918">
    <property type="entry name" value="ACETYLCHOLINESTERASE"/>
    <property type="match status" value="1"/>
</dbReference>
<dbReference type="AlphaFoldDB" id="A0A9P4QPQ5"/>
<feature type="domain" description="Carboxylesterase type B" evidence="4">
    <location>
        <begin position="31"/>
        <end position="524"/>
    </location>
</feature>
<dbReference type="InterPro" id="IPR029058">
    <property type="entry name" value="AB_hydrolase_fold"/>
</dbReference>
<reference evidence="5" key="1">
    <citation type="journal article" date="2020" name="Stud. Mycol.">
        <title>101 Dothideomycetes genomes: a test case for predicting lifestyles and emergence of pathogens.</title>
        <authorList>
            <person name="Haridas S."/>
            <person name="Albert R."/>
            <person name="Binder M."/>
            <person name="Bloem J."/>
            <person name="Labutti K."/>
            <person name="Salamov A."/>
            <person name="Andreopoulos B."/>
            <person name="Baker S."/>
            <person name="Barry K."/>
            <person name="Bills G."/>
            <person name="Bluhm B."/>
            <person name="Cannon C."/>
            <person name="Castanera R."/>
            <person name="Culley D."/>
            <person name="Daum C."/>
            <person name="Ezra D."/>
            <person name="Gonzalez J."/>
            <person name="Henrissat B."/>
            <person name="Kuo A."/>
            <person name="Liang C."/>
            <person name="Lipzen A."/>
            <person name="Lutzoni F."/>
            <person name="Magnuson J."/>
            <person name="Mondo S."/>
            <person name="Nolan M."/>
            <person name="Ohm R."/>
            <person name="Pangilinan J."/>
            <person name="Park H.-J."/>
            <person name="Ramirez L."/>
            <person name="Alfaro M."/>
            <person name="Sun H."/>
            <person name="Tritt A."/>
            <person name="Yoshinaga Y."/>
            <person name="Zwiers L.-H."/>
            <person name="Turgeon B."/>
            <person name="Goodwin S."/>
            <person name="Spatafora J."/>
            <person name="Crous P."/>
            <person name="Grigoriev I."/>
        </authorList>
    </citation>
    <scope>NUCLEOTIDE SEQUENCE</scope>
    <source>
        <strain evidence="5">CBS 125425</strain>
    </source>
</reference>
<dbReference type="PANTHER" id="PTHR43918:SF4">
    <property type="entry name" value="CARBOXYLIC ESTER HYDROLASE"/>
    <property type="match status" value="1"/>
</dbReference>
<evidence type="ECO:0000256" key="3">
    <source>
        <dbReference type="RuleBase" id="RU361235"/>
    </source>
</evidence>
<name>A0A9P4QPQ5_9PLEO</name>
<sequence length="549" mass="60388">MHSSLIFTALVGILARIVSADENGDALKPTPTATISNGTIIGTTTSIPGPTSAIPVNKFLGIPYAAKAVRFSPPQPHAAWTTALNTQKYGNACMQAFPPVALRPFTESVFSDDPKPNEDEDCLFINVYAPKKQWDPNNPFPVMYWIYGGAWKFGDTSQRWYDGSHFAALEDVVVVSVNYRTNAFGFPISPSVPLNQRNLGMLDQRFGLQWVQDNIRHFGGDPDKVTVFGESAGGFATDALVTSNAPNFHAAIMESGVYAYLLAGPCDNNNFNAWNALVQALNCSSGDQTAQFNCVKNDRTQQQIKDAQEAGNGITFGFACDEVTLVSNPRTRLENGQTKNIPVILGSNTADGSLYSWTTFANNNTTAYVNARLSGNRTIQAGIERVYPIPQPGGPDNATILGSVDTDWFFHCPGYWYGLTSTKSKPTWRYIFNAEFKNTRARVPSGWTWPEQYQRAWHSSEIPIVFTSYDAPTAESTQNTLSNTMRHAWGYFARNHAPPSELNWPQVGKGSGGKDVIEFGTDKKAGVSIVEDVDHCDFWESMGFKNFHA</sequence>
<accession>A0A9P4QPQ5</accession>
<dbReference type="PROSITE" id="PS00122">
    <property type="entry name" value="CARBOXYLESTERASE_B_1"/>
    <property type="match status" value="1"/>
</dbReference>
<comment type="caution">
    <text evidence="5">The sequence shown here is derived from an EMBL/GenBank/DDBJ whole genome shotgun (WGS) entry which is preliminary data.</text>
</comment>
<dbReference type="InterPro" id="IPR002018">
    <property type="entry name" value="CarbesteraseB"/>
</dbReference>
<dbReference type="SUPFAM" id="SSF53474">
    <property type="entry name" value="alpha/beta-Hydrolases"/>
    <property type="match status" value="1"/>
</dbReference>
<protein>
    <recommendedName>
        <fullName evidence="3">Carboxylic ester hydrolase</fullName>
        <ecNumber evidence="3">3.1.1.-</ecNumber>
    </recommendedName>
</protein>
<dbReference type="Pfam" id="PF00135">
    <property type="entry name" value="COesterase"/>
    <property type="match status" value="1"/>
</dbReference>
<dbReference type="InterPro" id="IPR019826">
    <property type="entry name" value="Carboxylesterase_B_AS"/>
</dbReference>
<feature type="chain" id="PRO_5040532855" description="Carboxylic ester hydrolase" evidence="3">
    <location>
        <begin position="21"/>
        <end position="549"/>
    </location>
</feature>
<keyword evidence="6" id="KW-1185">Reference proteome</keyword>
<comment type="similarity">
    <text evidence="1 3">Belongs to the type-B carboxylesterase/lipase family.</text>
</comment>
<evidence type="ECO:0000256" key="1">
    <source>
        <dbReference type="ARBA" id="ARBA00005964"/>
    </source>
</evidence>
<dbReference type="PROSITE" id="PS00941">
    <property type="entry name" value="CARBOXYLESTERASE_B_2"/>
    <property type="match status" value="1"/>
</dbReference>
<keyword evidence="2 3" id="KW-0378">Hydrolase</keyword>
<dbReference type="InterPro" id="IPR050654">
    <property type="entry name" value="AChE-related_enzymes"/>
</dbReference>
<dbReference type="OrthoDB" id="408631at2759"/>
<evidence type="ECO:0000313" key="6">
    <source>
        <dbReference type="Proteomes" id="UP000799444"/>
    </source>
</evidence>
<feature type="signal peptide" evidence="3">
    <location>
        <begin position="1"/>
        <end position="20"/>
    </location>
</feature>
<organism evidence="5 6">
    <name type="scientific">Polyplosphaeria fusca</name>
    <dbReference type="NCBI Taxonomy" id="682080"/>
    <lineage>
        <taxon>Eukaryota</taxon>
        <taxon>Fungi</taxon>
        <taxon>Dikarya</taxon>
        <taxon>Ascomycota</taxon>
        <taxon>Pezizomycotina</taxon>
        <taxon>Dothideomycetes</taxon>
        <taxon>Pleosporomycetidae</taxon>
        <taxon>Pleosporales</taxon>
        <taxon>Tetraplosphaeriaceae</taxon>
        <taxon>Polyplosphaeria</taxon>
    </lineage>
</organism>
<evidence type="ECO:0000256" key="2">
    <source>
        <dbReference type="ARBA" id="ARBA00022801"/>
    </source>
</evidence>
<dbReference type="Proteomes" id="UP000799444">
    <property type="component" value="Unassembled WGS sequence"/>
</dbReference>
<dbReference type="EC" id="3.1.1.-" evidence="3"/>